<reference evidence="2 3" key="1">
    <citation type="submission" date="2018-11" db="EMBL/GenBank/DDBJ databases">
        <title>Genome sequencing and assembly of Clostridium tagluense strain A121.</title>
        <authorList>
            <person name="Murakami T."/>
            <person name="Segawa T."/>
            <person name="Shcherbakova V.A."/>
            <person name="Mori H."/>
            <person name="Yoshimura Y."/>
        </authorList>
    </citation>
    <scope>NUCLEOTIDE SEQUENCE [LARGE SCALE GENOMIC DNA]</scope>
    <source>
        <strain evidence="2 3">A121</strain>
    </source>
</reference>
<dbReference type="PANTHER" id="PTHR43792">
    <property type="entry name" value="GNAT FAMILY, PUTATIVE (AFU_ORTHOLOGUE AFUA_3G00765)-RELATED-RELATED"/>
    <property type="match status" value="1"/>
</dbReference>
<keyword evidence="2" id="KW-0808">Transferase</keyword>
<organism evidence="2 3">
    <name type="scientific">Clostridium tagluense</name>
    <dbReference type="NCBI Taxonomy" id="360422"/>
    <lineage>
        <taxon>Bacteria</taxon>
        <taxon>Bacillati</taxon>
        <taxon>Bacillota</taxon>
        <taxon>Clostridia</taxon>
        <taxon>Eubacteriales</taxon>
        <taxon>Clostridiaceae</taxon>
        <taxon>Clostridium</taxon>
    </lineage>
</organism>
<keyword evidence="3" id="KW-1185">Reference proteome</keyword>
<dbReference type="Proteomes" id="UP000287872">
    <property type="component" value="Unassembled WGS sequence"/>
</dbReference>
<evidence type="ECO:0000259" key="1">
    <source>
        <dbReference type="PROSITE" id="PS51186"/>
    </source>
</evidence>
<feature type="domain" description="N-acetyltransferase" evidence="1">
    <location>
        <begin position="21"/>
        <end position="177"/>
    </location>
</feature>
<evidence type="ECO:0000313" key="2">
    <source>
        <dbReference type="EMBL" id="GCD11506.1"/>
    </source>
</evidence>
<dbReference type="EMBL" id="BHYK01000019">
    <property type="protein sequence ID" value="GCD11506.1"/>
    <property type="molecule type" value="Genomic_DNA"/>
</dbReference>
<proteinExistence type="predicted"/>
<gene>
    <name evidence="2" type="ORF">Ctaglu_31290</name>
</gene>
<dbReference type="RefSeq" id="WP_125003389.1">
    <property type="nucleotide sequence ID" value="NZ_BHYK01000019.1"/>
</dbReference>
<dbReference type="Pfam" id="PF13302">
    <property type="entry name" value="Acetyltransf_3"/>
    <property type="match status" value="1"/>
</dbReference>
<dbReference type="PANTHER" id="PTHR43792:SF13">
    <property type="entry name" value="ACETYLTRANSFERASE"/>
    <property type="match status" value="1"/>
</dbReference>
<dbReference type="InterPro" id="IPR000182">
    <property type="entry name" value="GNAT_dom"/>
</dbReference>
<comment type="caution">
    <text evidence="2">The sequence shown here is derived from an EMBL/GenBank/DDBJ whole genome shotgun (WGS) entry which is preliminary data.</text>
</comment>
<sequence>MIEVTTQRLKIVPLDIENYRLYIENSNEMEENLGLKITNKIWDENIKGAFQYRFKKVSENKERYLWETLWIVICKEENCEIASLMIKGYPNEMGEVIIGYGTNETFQNKGYMTEAVEGLIKWIFTNPKALSIVADTEKTNIASHRVLEKNGFIKYKESVKTSDEGEVEELVWWRLAR</sequence>
<dbReference type="InterPro" id="IPR051531">
    <property type="entry name" value="N-acetyltransferase"/>
</dbReference>
<dbReference type="InterPro" id="IPR016181">
    <property type="entry name" value="Acyl_CoA_acyltransferase"/>
</dbReference>
<dbReference type="Gene3D" id="3.40.630.30">
    <property type="match status" value="1"/>
</dbReference>
<accession>A0A401UPQ5</accession>
<dbReference type="PROSITE" id="PS51186">
    <property type="entry name" value="GNAT"/>
    <property type="match status" value="1"/>
</dbReference>
<name>A0A401UPQ5_9CLOT</name>
<evidence type="ECO:0000313" key="3">
    <source>
        <dbReference type="Proteomes" id="UP000287872"/>
    </source>
</evidence>
<dbReference type="GO" id="GO:0016747">
    <property type="term" value="F:acyltransferase activity, transferring groups other than amino-acyl groups"/>
    <property type="evidence" value="ECO:0007669"/>
    <property type="project" value="InterPro"/>
</dbReference>
<dbReference type="SUPFAM" id="SSF55729">
    <property type="entry name" value="Acyl-CoA N-acyltransferases (Nat)"/>
    <property type="match status" value="1"/>
</dbReference>
<protein>
    <submittedName>
        <fullName evidence="2">N-acetyltransferase</fullName>
    </submittedName>
</protein>
<dbReference type="OrthoDB" id="7863753at2"/>
<dbReference type="AlphaFoldDB" id="A0A401UPQ5"/>